<dbReference type="InterPro" id="IPR041698">
    <property type="entry name" value="Methyltransf_25"/>
</dbReference>
<dbReference type="SUPFAM" id="SSF53335">
    <property type="entry name" value="S-adenosyl-L-methionine-dependent methyltransferases"/>
    <property type="match status" value="1"/>
</dbReference>
<gene>
    <name evidence="2" type="ORF">A2592_00935</name>
</gene>
<sequence>MAKRPFIRKQKKKQHGTTFWDNEYKNADHLKLSTEHSEDLEKFTRWVIRRKRGDILGVGQSALDVGCGNGRNLIFLSNVFSMQGVGYDISPEAISQATLASRDLQLSYTARSIAGPLEVTDNSQSLVLDMMTSHFLNEKERLMLRDEIYRVLMPGGFLFMKTFLADGDLHTRRLLREFPGKEKYTYVHPIIGVDEYVYTEKILTEFLAEKFIVHKVYRSHKHVLKGKARKRRTVSIYAEKDFR</sequence>
<reference evidence="2 3" key="1">
    <citation type="journal article" date="2016" name="Nat. Commun.">
        <title>Thousands of microbial genomes shed light on interconnected biogeochemical processes in an aquifer system.</title>
        <authorList>
            <person name="Anantharaman K."/>
            <person name="Brown C.T."/>
            <person name="Hug L.A."/>
            <person name="Sharon I."/>
            <person name="Castelle C.J."/>
            <person name="Probst A.J."/>
            <person name="Thomas B.C."/>
            <person name="Singh A."/>
            <person name="Wilkins M.J."/>
            <person name="Karaoz U."/>
            <person name="Brodie E.L."/>
            <person name="Williams K.H."/>
            <person name="Hubbard S.S."/>
            <person name="Banfield J.F."/>
        </authorList>
    </citation>
    <scope>NUCLEOTIDE SEQUENCE [LARGE SCALE GENOMIC DNA]</scope>
</reference>
<dbReference type="Gene3D" id="3.40.50.150">
    <property type="entry name" value="Vaccinia Virus protein VP39"/>
    <property type="match status" value="1"/>
</dbReference>
<evidence type="ECO:0000259" key="1">
    <source>
        <dbReference type="Pfam" id="PF13649"/>
    </source>
</evidence>
<dbReference type="InterPro" id="IPR029063">
    <property type="entry name" value="SAM-dependent_MTases_sf"/>
</dbReference>
<feature type="domain" description="Methyltransferase" evidence="1">
    <location>
        <begin position="63"/>
        <end position="156"/>
    </location>
</feature>
<protein>
    <recommendedName>
        <fullName evidence="1">Methyltransferase domain-containing protein</fullName>
    </recommendedName>
</protein>
<dbReference type="Pfam" id="PF13649">
    <property type="entry name" value="Methyltransf_25"/>
    <property type="match status" value="1"/>
</dbReference>
<dbReference type="EMBL" id="MFMT01000043">
    <property type="protein sequence ID" value="OGG87687.1"/>
    <property type="molecule type" value="Genomic_DNA"/>
</dbReference>
<evidence type="ECO:0000313" key="2">
    <source>
        <dbReference type="EMBL" id="OGG87687.1"/>
    </source>
</evidence>
<accession>A0A1F6FP97</accession>
<proteinExistence type="predicted"/>
<comment type="caution">
    <text evidence="2">The sequence shown here is derived from an EMBL/GenBank/DDBJ whole genome shotgun (WGS) entry which is preliminary data.</text>
</comment>
<evidence type="ECO:0000313" key="3">
    <source>
        <dbReference type="Proteomes" id="UP000179230"/>
    </source>
</evidence>
<dbReference type="AlphaFoldDB" id="A0A1F6FP97"/>
<organism evidence="2 3">
    <name type="scientific">Candidatus Kaiserbacteria bacterium RIFOXYD1_FULL_42_15</name>
    <dbReference type="NCBI Taxonomy" id="1798532"/>
    <lineage>
        <taxon>Bacteria</taxon>
        <taxon>Candidatus Kaiseribacteriota</taxon>
    </lineage>
</organism>
<dbReference type="Proteomes" id="UP000179230">
    <property type="component" value="Unassembled WGS sequence"/>
</dbReference>
<name>A0A1F6FP97_9BACT</name>
<dbReference type="CDD" id="cd02440">
    <property type="entry name" value="AdoMet_MTases"/>
    <property type="match status" value="1"/>
</dbReference>